<feature type="region of interest" description="Disordered" evidence="1">
    <location>
        <begin position="1"/>
        <end position="34"/>
    </location>
</feature>
<reference evidence="2 3" key="1">
    <citation type="submission" date="2020-07" db="EMBL/GenBank/DDBJ databases">
        <title>Sequencing the genomes of 1000 actinobacteria strains.</title>
        <authorList>
            <person name="Klenk H.-P."/>
        </authorList>
    </citation>
    <scope>NUCLEOTIDE SEQUENCE [LARGE SCALE GENOMIC DNA]</scope>
    <source>
        <strain evidence="2 3">DSM 18965</strain>
    </source>
</reference>
<evidence type="ECO:0000313" key="2">
    <source>
        <dbReference type="EMBL" id="NYD58709.1"/>
    </source>
</evidence>
<dbReference type="RefSeq" id="WP_246305169.1">
    <property type="nucleotide sequence ID" value="NZ_CP059163.1"/>
</dbReference>
<gene>
    <name evidence="2" type="ORF">BKA08_002947</name>
</gene>
<evidence type="ECO:0000313" key="3">
    <source>
        <dbReference type="Proteomes" id="UP000516957"/>
    </source>
</evidence>
<comment type="caution">
    <text evidence="2">The sequence shown here is derived from an EMBL/GenBank/DDBJ whole genome shotgun (WGS) entry which is preliminary data.</text>
</comment>
<sequence>MGLMDRFRRGSKQRMRKPARDAARTGSTRVRASDAVDREHLSSWVSERRGVEGFVEPRTAVSDVTLLLVAHDGEWTRRRVPSIDWAHDFCNRFQVPSYDAGLVGIPQRMRDYNSRVKKQGRQDP</sequence>
<accession>A0A7Y9F305</accession>
<dbReference type="EMBL" id="JACCBE010000001">
    <property type="protein sequence ID" value="NYD58709.1"/>
    <property type="molecule type" value="Genomic_DNA"/>
</dbReference>
<evidence type="ECO:0000256" key="1">
    <source>
        <dbReference type="SAM" id="MobiDB-lite"/>
    </source>
</evidence>
<keyword evidence="3" id="KW-1185">Reference proteome</keyword>
<name>A0A7Y9F305_9ACTN</name>
<organism evidence="2 3">
    <name type="scientific">Nocardioides marinisabuli</name>
    <dbReference type="NCBI Taxonomy" id="419476"/>
    <lineage>
        <taxon>Bacteria</taxon>
        <taxon>Bacillati</taxon>
        <taxon>Actinomycetota</taxon>
        <taxon>Actinomycetes</taxon>
        <taxon>Propionibacteriales</taxon>
        <taxon>Nocardioidaceae</taxon>
        <taxon>Nocardioides</taxon>
    </lineage>
</organism>
<dbReference type="AlphaFoldDB" id="A0A7Y9F305"/>
<dbReference type="Proteomes" id="UP000516957">
    <property type="component" value="Unassembled WGS sequence"/>
</dbReference>
<proteinExistence type="predicted"/>
<protein>
    <submittedName>
        <fullName evidence="2">Uncharacterized protein</fullName>
    </submittedName>
</protein>